<dbReference type="GeneID" id="27718817"/>
<dbReference type="EMBL" id="JOWA01000033">
    <property type="protein sequence ID" value="KEZ46357.1"/>
    <property type="molecule type" value="Genomic_DNA"/>
</dbReference>
<sequence length="79" mass="8430">MNTGPTRQNGNGSDGSDYSMATFLLNSDKSPVSERLTAQAITGLNNTAVRLQDQSRNVGQLVQVIKPTESVESSTTQSE</sequence>
<dbReference type="RefSeq" id="XP_016646156.1">
    <property type="nucleotide sequence ID" value="XM_016783390.1"/>
</dbReference>
<organism evidence="1 2">
    <name type="scientific">Pseudallescheria apiosperma</name>
    <name type="common">Scedosporium apiospermum</name>
    <dbReference type="NCBI Taxonomy" id="563466"/>
    <lineage>
        <taxon>Eukaryota</taxon>
        <taxon>Fungi</taxon>
        <taxon>Dikarya</taxon>
        <taxon>Ascomycota</taxon>
        <taxon>Pezizomycotina</taxon>
        <taxon>Sordariomycetes</taxon>
        <taxon>Hypocreomycetidae</taxon>
        <taxon>Microascales</taxon>
        <taxon>Microascaceae</taxon>
        <taxon>Scedosporium</taxon>
    </lineage>
</organism>
<evidence type="ECO:0000313" key="2">
    <source>
        <dbReference type="Proteomes" id="UP000028545"/>
    </source>
</evidence>
<comment type="caution">
    <text evidence="1">The sequence shown here is derived from an EMBL/GenBank/DDBJ whole genome shotgun (WGS) entry which is preliminary data.</text>
</comment>
<accession>A0A084GG95</accession>
<keyword evidence="2" id="KW-1185">Reference proteome</keyword>
<protein>
    <submittedName>
        <fullName evidence="1">Uncharacterized protein</fullName>
    </submittedName>
</protein>
<dbReference type="KEGG" id="sapo:SAPIO_CDS0665"/>
<dbReference type="HOGENOM" id="CLU_2607361_0_0_1"/>
<dbReference type="AlphaFoldDB" id="A0A084GG95"/>
<name>A0A084GG95_PSEDA</name>
<dbReference type="VEuPathDB" id="FungiDB:SAPIO_CDS0665"/>
<gene>
    <name evidence="1" type="ORF">SAPIO_CDS0665</name>
</gene>
<evidence type="ECO:0000313" key="1">
    <source>
        <dbReference type="EMBL" id="KEZ46357.1"/>
    </source>
</evidence>
<dbReference type="Proteomes" id="UP000028545">
    <property type="component" value="Unassembled WGS sequence"/>
</dbReference>
<reference evidence="1 2" key="1">
    <citation type="journal article" date="2014" name="Genome Announc.">
        <title>Draft genome sequence of the pathogenic fungus Scedosporium apiospermum.</title>
        <authorList>
            <person name="Vandeputte P."/>
            <person name="Ghamrawi S."/>
            <person name="Rechenmann M."/>
            <person name="Iltis A."/>
            <person name="Giraud S."/>
            <person name="Fleury M."/>
            <person name="Thornton C."/>
            <person name="Delhaes L."/>
            <person name="Meyer W."/>
            <person name="Papon N."/>
            <person name="Bouchara J.P."/>
        </authorList>
    </citation>
    <scope>NUCLEOTIDE SEQUENCE [LARGE SCALE GENOMIC DNA]</scope>
    <source>
        <strain evidence="1 2">IHEM 14462</strain>
    </source>
</reference>
<proteinExistence type="predicted"/>